<dbReference type="EMBL" id="LGRX02007171">
    <property type="protein sequence ID" value="KAK3275533.1"/>
    <property type="molecule type" value="Genomic_DNA"/>
</dbReference>
<dbReference type="AlphaFoldDB" id="A0AAE0GCJ0"/>
<dbReference type="Proteomes" id="UP001190700">
    <property type="component" value="Unassembled WGS sequence"/>
</dbReference>
<name>A0AAE0GCJ0_9CHLO</name>
<sequence length="122" mass="13969">MDSCLQSVKRSREYLFPYPWELRRREDLDLPLTRYHSAASIRLRSLVQVISTRVLTPKQAVSIVGSRGPFREGSAGADVAVDAAMAIYSRVPNSYSYVRELMDLLDDRKKVDLCRRLSISYV</sequence>
<evidence type="ECO:0000313" key="1">
    <source>
        <dbReference type="EMBL" id="KAK3275533.1"/>
    </source>
</evidence>
<accession>A0AAE0GCJ0</accession>
<organism evidence="1 2">
    <name type="scientific">Cymbomonas tetramitiformis</name>
    <dbReference type="NCBI Taxonomy" id="36881"/>
    <lineage>
        <taxon>Eukaryota</taxon>
        <taxon>Viridiplantae</taxon>
        <taxon>Chlorophyta</taxon>
        <taxon>Pyramimonadophyceae</taxon>
        <taxon>Pyramimonadales</taxon>
        <taxon>Pyramimonadaceae</taxon>
        <taxon>Cymbomonas</taxon>
    </lineage>
</organism>
<reference evidence="1 2" key="1">
    <citation type="journal article" date="2015" name="Genome Biol. Evol.">
        <title>Comparative Genomics of a Bacterivorous Green Alga Reveals Evolutionary Causalities and Consequences of Phago-Mixotrophic Mode of Nutrition.</title>
        <authorList>
            <person name="Burns J.A."/>
            <person name="Paasch A."/>
            <person name="Narechania A."/>
            <person name="Kim E."/>
        </authorList>
    </citation>
    <scope>NUCLEOTIDE SEQUENCE [LARGE SCALE GENOMIC DNA]</scope>
    <source>
        <strain evidence="1 2">PLY_AMNH</strain>
    </source>
</reference>
<evidence type="ECO:0000313" key="2">
    <source>
        <dbReference type="Proteomes" id="UP001190700"/>
    </source>
</evidence>
<keyword evidence="2" id="KW-1185">Reference proteome</keyword>
<comment type="caution">
    <text evidence="1">The sequence shown here is derived from an EMBL/GenBank/DDBJ whole genome shotgun (WGS) entry which is preliminary data.</text>
</comment>
<gene>
    <name evidence="1" type="ORF">CYMTET_16343</name>
</gene>
<proteinExistence type="predicted"/>
<protein>
    <submittedName>
        <fullName evidence="1">Uncharacterized protein</fullName>
    </submittedName>
</protein>